<keyword evidence="3" id="KW-1185">Reference proteome</keyword>
<feature type="transmembrane region" description="Helical" evidence="1">
    <location>
        <begin position="112"/>
        <end position="130"/>
    </location>
</feature>
<protein>
    <submittedName>
        <fullName evidence="2">DUF368 domain-containing protein</fullName>
    </submittedName>
</protein>
<accession>A0ABD5YMU5</accession>
<dbReference type="Pfam" id="PF04018">
    <property type="entry name" value="VCA0040-like"/>
    <property type="match status" value="1"/>
</dbReference>
<dbReference type="InterPro" id="IPR007163">
    <property type="entry name" value="VCA0040-like"/>
</dbReference>
<dbReference type="EMBL" id="JBHTAX010000001">
    <property type="protein sequence ID" value="MFC7190252.1"/>
    <property type="molecule type" value="Genomic_DNA"/>
</dbReference>
<evidence type="ECO:0000313" key="2">
    <source>
        <dbReference type="EMBL" id="MFC7190252.1"/>
    </source>
</evidence>
<reference evidence="2 3" key="1">
    <citation type="journal article" date="2019" name="Int. J. Syst. Evol. Microbiol.">
        <title>The Global Catalogue of Microorganisms (GCM) 10K type strain sequencing project: providing services to taxonomists for standard genome sequencing and annotation.</title>
        <authorList>
            <consortium name="The Broad Institute Genomics Platform"/>
            <consortium name="The Broad Institute Genome Sequencing Center for Infectious Disease"/>
            <person name="Wu L."/>
            <person name="Ma J."/>
        </authorList>
    </citation>
    <scope>NUCLEOTIDE SEQUENCE [LARGE SCALE GENOMIC DNA]</scope>
    <source>
        <strain evidence="2 3">RDMS1</strain>
    </source>
</reference>
<keyword evidence="1" id="KW-0472">Membrane</keyword>
<feature type="transmembrane region" description="Helical" evidence="1">
    <location>
        <begin position="79"/>
        <end position="100"/>
    </location>
</feature>
<feature type="transmembrane region" description="Helical" evidence="1">
    <location>
        <begin position="258"/>
        <end position="277"/>
    </location>
</feature>
<dbReference type="GeneID" id="76199846"/>
<dbReference type="Proteomes" id="UP001596417">
    <property type="component" value="Unassembled WGS sequence"/>
</dbReference>
<sequence>MGGTGPREWFVIYLKGVCMGAADTVPGVSGGTIALIAGIYERLIDAIAGIDPRVLEHVPYLHTSDGRASLYDDLVEMDVPFLIALGMGIVTAVVVMSGIMHEAIKGHPVPTSSFFFGLIAAAAVVLYRYVSIDSVPRAAAALVGFALAFLLTGFTSGSSGTHSPLLLFGSGAIAICAMVLPGISGAFILYMFGQYEYMSALPGQFISQLLAVVTGGDSSALVATAIPIVAFVIGAFLGLFTITHIIRYALSNYRQATLTFLVSLMLGSLRAPVITINSEVSELTPGVIGIIVAAGVIGVTLVFFLDRFTEDIEFGADQQPSRTESPMND</sequence>
<evidence type="ECO:0000256" key="1">
    <source>
        <dbReference type="SAM" id="Phobius"/>
    </source>
</evidence>
<comment type="caution">
    <text evidence="2">The sequence shown here is derived from an EMBL/GenBank/DDBJ whole genome shotgun (WGS) entry which is preliminary data.</text>
</comment>
<dbReference type="RefSeq" id="WP_264556167.1">
    <property type="nucleotide sequence ID" value="NZ_CP109979.1"/>
</dbReference>
<keyword evidence="1" id="KW-0812">Transmembrane</keyword>
<dbReference type="PANTHER" id="PTHR37308:SF1">
    <property type="entry name" value="POLYPRENYL-PHOSPHATE TRANSPORTER"/>
    <property type="match status" value="1"/>
</dbReference>
<feature type="transmembrane region" description="Helical" evidence="1">
    <location>
        <begin position="166"/>
        <end position="192"/>
    </location>
</feature>
<feature type="transmembrane region" description="Helical" evidence="1">
    <location>
        <begin position="220"/>
        <end position="246"/>
    </location>
</feature>
<evidence type="ECO:0000313" key="3">
    <source>
        <dbReference type="Proteomes" id="UP001596417"/>
    </source>
</evidence>
<dbReference type="AlphaFoldDB" id="A0ABD5YMU5"/>
<proteinExistence type="predicted"/>
<organism evidence="2 3">
    <name type="scientific">Halocatena marina</name>
    <dbReference type="NCBI Taxonomy" id="2934937"/>
    <lineage>
        <taxon>Archaea</taxon>
        <taxon>Methanobacteriati</taxon>
        <taxon>Methanobacteriota</taxon>
        <taxon>Stenosarchaea group</taxon>
        <taxon>Halobacteria</taxon>
        <taxon>Halobacteriales</taxon>
        <taxon>Natronomonadaceae</taxon>
        <taxon>Halocatena</taxon>
    </lineage>
</organism>
<feature type="transmembrane region" description="Helical" evidence="1">
    <location>
        <begin position="136"/>
        <end position="154"/>
    </location>
</feature>
<gene>
    <name evidence="2" type="ORF">ACFQL7_10570</name>
</gene>
<dbReference type="PANTHER" id="PTHR37308">
    <property type="entry name" value="INTEGRAL MEMBRANE PROTEIN"/>
    <property type="match status" value="1"/>
</dbReference>
<keyword evidence="1" id="KW-1133">Transmembrane helix</keyword>
<feature type="transmembrane region" description="Helical" evidence="1">
    <location>
        <begin position="283"/>
        <end position="305"/>
    </location>
</feature>
<name>A0ABD5YMU5_9EURY</name>